<evidence type="ECO:0000259" key="10">
    <source>
        <dbReference type="Pfam" id="PF21687"/>
    </source>
</evidence>
<reference evidence="11" key="1">
    <citation type="submission" date="2021-01" db="EMBL/GenBank/DDBJ databases">
        <title>Modified the classification status of verrucomicrobia.</title>
        <authorList>
            <person name="Feng X."/>
        </authorList>
    </citation>
    <scope>NUCLEOTIDE SEQUENCE</scope>
    <source>
        <strain evidence="11">_KCTC 22039</strain>
    </source>
</reference>
<organism evidence="11 12">
    <name type="scientific">Persicirhabdus sediminis</name>
    <dbReference type="NCBI Taxonomy" id="454144"/>
    <lineage>
        <taxon>Bacteria</taxon>
        <taxon>Pseudomonadati</taxon>
        <taxon>Verrucomicrobiota</taxon>
        <taxon>Verrucomicrobiia</taxon>
        <taxon>Verrucomicrobiales</taxon>
        <taxon>Verrucomicrobiaceae</taxon>
        <taxon>Persicirhabdus</taxon>
    </lineage>
</organism>
<dbReference type="PANTHER" id="PTHR38831:SF2">
    <property type="entry name" value="TYPE II SECRETION SYSTEM PROTEIN K"/>
    <property type="match status" value="1"/>
</dbReference>
<dbReference type="Proteomes" id="UP000624703">
    <property type="component" value="Unassembled WGS sequence"/>
</dbReference>
<keyword evidence="4" id="KW-1003">Cell membrane</keyword>
<evidence type="ECO:0000313" key="11">
    <source>
        <dbReference type="EMBL" id="MBK1792602.1"/>
    </source>
</evidence>
<protein>
    <submittedName>
        <fullName evidence="11">General secretion pathway protein GspK</fullName>
    </submittedName>
</protein>
<dbReference type="Gene3D" id="1.10.40.60">
    <property type="entry name" value="EpsJ-like"/>
    <property type="match status" value="1"/>
</dbReference>
<dbReference type="GO" id="GO:0009306">
    <property type="term" value="P:protein secretion"/>
    <property type="evidence" value="ECO:0007669"/>
    <property type="project" value="InterPro"/>
</dbReference>
<evidence type="ECO:0000256" key="8">
    <source>
        <dbReference type="ARBA" id="ARBA00022989"/>
    </source>
</evidence>
<proteinExistence type="inferred from homology"/>
<dbReference type="InterPro" id="IPR049031">
    <property type="entry name" value="T2SSK_SAM-like_1st"/>
</dbReference>
<evidence type="ECO:0000256" key="5">
    <source>
        <dbReference type="ARBA" id="ARBA00022519"/>
    </source>
</evidence>
<comment type="subcellular location">
    <subcellularLocation>
        <location evidence="1">Cell inner membrane</location>
    </subcellularLocation>
</comment>
<evidence type="ECO:0000256" key="6">
    <source>
        <dbReference type="ARBA" id="ARBA00022692"/>
    </source>
</evidence>
<evidence type="ECO:0000256" key="4">
    <source>
        <dbReference type="ARBA" id="ARBA00022475"/>
    </source>
</evidence>
<evidence type="ECO:0000256" key="7">
    <source>
        <dbReference type="ARBA" id="ARBA00022927"/>
    </source>
</evidence>
<keyword evidence="9" id="KW-0472">Membrane</keyword>
<dbReference type="InterPro" id="IPR005628">
    <property type="entry name" value="GspK"/>
</dbReference>
<dbReference type="Pfam" id="PF21687">
    <property type="entry name" value="T2SSK_1st"/>
    <property type="match status" value="1"/>
</dbReference>
<gene>
    <name evidence="11" type="ORF">JIN82_15665</name>
</gene>
<evidence type="ECO:0000313" key="12">
    <source>
        <dbReference type="Proteomes" id="UP000624703"/>
    </source>
</evidence>
<keyword evidence="6" id="KW-0812">Transmembrane</keyword>
<evidence type="ECO:0000256" key="9">
    <source>
        <dbReference type="ARBA" id="ARBA00023136"/>
    </source>
</evidence>
<keyword evidence="3" id="KW-0813">Transport</keyword>
<keyword evidence="5" id="KW-0997">Cell inner membrane</keyword>
<keyword evidence="8" id="KW-1133">Transmembrane helix</keyword>
<sequence length="285" mass="32089">MAIFATVQVVYLASDVASSEINGFEARQMAEKGIAIGANPSVEQGDPILNFFDPENETGYDVQLRSEAARFNINVILARLDKSLLVSIFTGWEMELDEAEALVDALCDWVDGDDNVSLNGAEYEYYESLGLMNQPFNRPFYSLDEMEMVRGMGRLDELNPQWRDWFTVWSNGKLNVNEAEPELIAEAAEVSIDDAQNLVDLILGPDGERHTEDDYEFQTVEEVLTQLGVTEALWPIIQPRLTVQDETTRIESVGRTGVVKRKIVVIVRNRTGKPAILERKEEIIP</sequence>
<dbReference type="EMBL" id="JAENIM010000046">
    <property type="protein sequence ID" value="MBK1792602.1"/>
    <property type="molecule type" value="Genomic_DNA"/>
</dbReference>
<evidence type="ECO:0000256" key="3">
    <source>
        <dbReference type="ARBA" id="ARBA00022448"/>
    </source>
</evidence>
<dbReference type="GO" id="GO:0005886">
    <property type="term" value="C:plasma membrane"/>
    <property type="evidence" value="ECO:0007669"/>
    <property type="project" value="UniProtKB-SubCell"/>
</dbReference>
<dbReference type="SUPFAM" id="SSF158544">
    <property type="entry name" value="GspK insert domain-like"/>
    <property type="match status" value="1"/>
</dbReference>
<feature type="domain" description="T2SS protein K first SAM-like" evidence="10">
    <location>
        <begin position="69"/>
        <end position="153"/>
    </location>
</feature>
<comment type="similarity">
    <text evidence="2">Belongs to the GSP K family.</text>
</comment>
<dbReference type="InterPro" id="IPR038072">
    <property type="entry name" value="GspK_central_sf"/>
</dbReference>
<evidence type="ECO:0000256" key="2">
    <source>
        <dbReference type="ARBA" id="ARBA00007246"/>
    </source>
</evidence>
<dbReference type="AlphaFoldDB" id="A0A8J7MGR5"/>
<name>A0A8J7MGR5_9BACT</name>
<dbReference type="PANTHER" id="PTHR38831">
    <property type="entry name" value="TYPE II SECRETION SYSTEM PROTEIN K"/>
    <property type="match status" value="1"/>
</dbReference>
<dbReference type="RefSeq" id="WP_200312614.1">
    <property type="nucleotide sequence ID" value="NZ_JAENIM010000046.1"/>
</dbReference>
<evidence type="ECO:0000256" key="1">
    <source>
        <dbReference type="ARBA" id="ARBA00004533"/>
    </source>
</evidence>
<comment type="caution">
    <text evidence="11">The sequence shown here is derived from an EMBL/GenBank/DDBJ whole genome shotgun (WGS) entry which is preliminary data.</text>
</comment>
<keyword evidence="12" id="KW-1185">Reference proteome</keyword>
<accession>A0A8J7MGR5</accession>
<keyword evidence="7" id="KW-0653">Protein transport</keyword>